<name>A0A2R7Y8C9_9CREN</name>
<dbReference type="InterPro" id="IPR041685">
    <property type="entry name" value="AAA_GajA/Old/RecF-like"/>
</dbReference>
<comment type="caution">
    <text evidence="3">The sequence shown here is derived from an EMBL/GenBank/DDBJ whole genome shotgun (WGS) entry which is preliminary data.</text>
</comment>
<dbReference type="InterPro" id="IPR051396">
    <property type="entry name" value="Bact_Antivir_Def_Nuclease"/>
</dbReference>
<gene>
    <name evidence="3" type="ORF">B7O98_01290</name>
</gene>
<dbReference type="EMBL" id="NBVN01000002">
    <property type="protein sequence ID" value="PUA33102.1"/>
    <property type="molecule type" value="Genomic_DNA"/>
</dbReference>
<proteinExistence type="predicted"/>
<sequence length="554" mass="63314">MSQLSLSEQSFNTLLVIIFICLLGIDLETCLVGTVIDIIRLNVENFGYVGKGEIELAPITLFIGPNNTGKSYTAMFLYASIESMIESIQKIIREGFLRFIEMKDLGNLLEKLVNEYREKAQSLAKEPKSHRKNEELNKLLGEFVERGMELYINELNKLLNSKNFKKLVIEEIERVFSSRITDLVRRGSSEMRANIKLKGKFFELSCDLKVSMPKPRIKQDRNANLDIKLTAKTDAILGSLEKGVKERYYRLFRVITSRRVTSEEFLPYLPYLLEILEDLLEDLEIDFAKFDIHYLPASRAGILYSYRTVASAIIKSVPSMPIRGAEIPSVPGTLADFLAELISLDPRAINISDELKEIIESLEEILEGSVELVRRGDISLPEPIYRSKEFEFPLSNVSSMIAELSPLDLYLKYGSIKKNDILIIEEPEAHLHPDKQAKLIEVLTLLAKRLGVRVIITTHSDVILNKLSNLVMAGSSNAPEFRVALKPEDVKIYNFRKDEGYSIVEEVKVSETGIRDDVFKKIIEELYEEHMKLYYRVQKLRAGGRIRDCEEDKD</sequence>
<accession>A0A2R7Y8C9</accession>
<protein>
    <recommendedName>
        <fullName evidence="2">Endonuclease GajA/Old nuclease/RecF-like AAA domain-containing protein</fullName>
    </recommendedName>
</protein>
<dbReference type="Pfam" id="PF13175">
    <property type="entry name" value="AAA_15"/>
    <property type="match status" value="1"/>
</dbReference>
<dbReference type="PANTHER" id="PTHR43581:SF2">
    <property type="entry name" value="EXCINUCLEASE ATPASE SUBUNIT"/>
    <property type="match status" value="1"/>
</dbReference>
<organism evidence="3 4">
    <name type="scientific">Zestosphaera tikiterensis</name>
    <dbReference type="NCBI Taxonomy" id="1973259"/>
    <lineage>
        <taxon>Archaea</taxon>
        <taxon>Thermoproteota</taxon>
        <taxon>Thermoprotei</taxon>
        <taxon>Desulfurococcales</taxon>
        <taxon>Desulfurococcaceae</taxon>
        <taxon>Zestosphaera</taxon>
    </lineage>
</organism>
<keyword evidence="1" id="KW-1133">Transmembrane helix</keyword>
<keyword evidence="1" id="KW-0812">Transmembrane</keyword>
<evidence type="ECO:0000259" key="2">
    <source>
        <dbReference type="Pfam" id="PF13175"/>
    </source>
</evidence>
<dbReference type="SUPFAM" id="SSF52540">
    <property type="entry name" value="P-loop containing nucleoside triphosphate hydrolases"/>
    <property type="match status" value="1"/>
</dbReference>
<keyword evidence="1" id="KW-0472">Membrane</keyword>
<feature type="transmembrane region" description="Helical" evidence="1">
    <location>
        <begin position="12"/>
        <end position="36"/>
    </location>
</feature>
<dbReference type="Gene3D" id="3.40.50.300">
    <property type="entry name" value="P-loop containing nucleotide triphosphate hydrolases"/>
    <property type="match status" value="1"/>
</dbReference>
<dbReference type="AlphaFoldDB" id="A0A2R7Y8C9"/>
<reference evidence="3" key="1">
    <citation type="submission" date="2017-04" db="EMBL/GenBank/DDBJ databases">
        <authorList>
            <person name="Afonso C.L."/>
            <person name="Miller P.J."/>
            <person name="Scott M.A."/>
            <person name="Spackman E."/>
            <person name="Goraichik I."/>
            <person name="Dimitrov K.M."/>
            <person name="Suarez D.L."/>
            <person name="Swayne D.E."/>
        </authorList>
    </citation>
    <scope>NUCLEOTIDE SEQUENCE</scope>
    <source>
        <strain evidence="3">NZ3</strain>
    </source>
</reference>
<reference evidence="3" key="2">
    <citation type="journal article" date="2018" name="Syst. Appl. Microbiol.">
        <title>A new symbiotic nanoarchaeote (Candidatus Nanoclepta minutus) and its host (Zestosphaera tikiterensis gen. nov., sp. nov.) from a New Zealand hot spring.</title>
        <authorList>
            <person name="St John E."/>
            <person name="Liu Y."/>
            <person name="Podar M."/>
            <person name="Stott M.B."/>
            <person name="Meneghin J."/>
            <person name="Chen Z."/>
            <person name="Lagutin K."/>
            <person name="Mitchell K."/>
            <person name="Reysenbach A.L."/>
        </authorList>
    </citation>
    <scope>NUCLEOTIDE SEQUENCE [LARGE SCALE GENOMIC DNA]</scope>
    <source>
        <strain evidence="3">NZ3</strain>
    </source>
</reference>
<feature type="domain" description="Endonuclease GajA/Old nuclease/RecF-like AAA" evidence="2">
    <location>
        <begin position="38"/>
        <end position="463"/>
    </location>
</feature>
<evidence type="ECO:0000256" key="1">
    <source>
        <dbReference type="SAM" id="Phobius"/>
    </source>
</evidence>
<evidence type="ECO:0000313" key="3">
    <source>
        <dbReference type="EMBL" id="PUA33102.1"/>
    </source>
</evidence>
<dbReference type="Proteomes" id="UP000244093">
    <property type="component" value="Unassembled WGS sequence"/>
</dbReference>
<dbReference type="PANTHER" id="PTHR43581">
    <property type="entry name" value="ATP/GTP PHOSPHATASE"/>
    <property type="match status" value="1"/>
</dbReference>
<evidence type="ECO:0000313" key="4">
    <source>
        <dbReference type="Proteomes" id="UP000244093"/>
    </source>
</evidence>
<dbReference type="InterPro" id="IPR027417">
    <property type="entry name" value="P-loop_NTPase"/>
</dbReference>